<gene>
    <name evidence="1" type="ORF">L6452_18509</name>
</gene>
<reference evidence="2" key="1">
    <citation type="journal article" date="2022" name="Mol. Ecol. Resour.">
        <title>The genomes of chicory, endive, great burdock and yacon provide insights into Asteraceae palaeo-polyploidization history and plant inulin production.</title>
        <authorList>
            <person name="Fan W."/>
            <person name="Wang S."/>
            <person name="Wang H."/>
            <person name="Wang A."/>
            <person name="Jiang F."/>
            <person name="Liu H."/>
            <person name="Zhao H."/>
            <person name="Xu D."/>
            <person name="Zhang Y."/>
        </authorList>
    </citation>
    <scope>NUCLEOTIDE SEQUENCE [LARGE SCALE GENOMIC DNA]</scope>
    <source>
        <strain evidence="2">cv. Niubang</strain>
    </source>
</reference>
<sequence length="476" mass="55474">MITFLKGAVGVKKEMFSKMSFEKIKGLYDAEMKKLQENDTAKVEMEKRMKESNDFVIQKPFPDEQETPKKEATLGESLRTLKRTKMMARRKPTKKPRLVEEEAEKGAEEEEAPESSKMQKPVSTEDVKMYMVVMDKVPEPISAEPVGVKPLEVIHWDVMEVDGKKYIRLKRKDEKYEVYITWNKIVRTCSRSDIEEIFEIGMKLYADELKAPVISIKKLVMEYLCMMFKPDEVEEIEASCHAEEEAKTMMEFWKHLEEDLKNLTSLPKSQVRGRLLGTEEKLKYGVIMPYTYEKGNTVLTKRDSENKDLKIQNSSLLEQINKLKDDKDLKKDFVCSECISNSKINYRGIIESKDKEIVNLQAKLKRSESINSSSSCSKKESMQSELDELRRRANIACETSDGLRKMNSQIFAERNSLKDKVLCLEVEINMMKEKATEDRNNTKAQDEMMKIEKERKKNLLRNSLTSQEKPLKRRNR</sequence>
<protein>
    <submittedName>
        <fullName evidence="1">Uncharacterized protein</fullName>
    </submittedName>
</protein>
<dbReference type="EMBL" id="CM042051">
    <property type="protein sequence ID" value="KAI3729838.1"/>
    <property type="molecule type" value="Genomic_DNA"/>
</dbReference>
<evidence type="ECO:0000313" key="1">
    <source>
        <dbReference type="EMBL" id="KAI3729838.1"/>
    </source>
</evidence>
<evidence type="ECO:0000313" key="2">
    <source>
        <dbReference type="Proteomes" id="UP001055879"/>
    </source>
</evidence>
<dbReference type="Proteomes" id="UP001055879">
    <property type="component" value="Linkage Group LG05"/>
</dbReference>
<organism evidence="1 2">
    <name type="scientific">Arctium lappa</name>
    <name type="common">Greater burdock</name>
    <name type="synonym">Lappa major</name>
    <dbReference type="NCBI Taxonomy" id="4217"/>
    <lineage>
        <taxon>Eukaryota</taxon>
        <taxon>Viridiplantae</taxon>
        <taxon>Streptophyta</taxon>
        <taxon>Embryophyta</taxon>
        <taxon>Tracheophyta</taxon>
        <taxon>Spermatophyta</taxon>
        <taxon>Magnoliopsida</taxon>
        <taxon>eudicotyledons</taxon>
        <taxon>Gunneridae</taxon>
        <taxon>Pentapetalae</taxon>
        <taxon>asterids</taxon>
        <taxon>campanulids</taxon>
        <taxon>Asterales</taxon>
        <taxon>Asteraceae</taxon>
        <taxon>Carduoideae</taxon>
        <taxon>Cardueae</taxon>
        <taxon>Arctiinae</taxon>
        <taxon>Arctium</taxon>
    </lineage>
</organism>
<name>A0ACB9C6I2_ARCLA</name>
<keyword evidence="2" id="KW-1185">Reference proteome</keyword>
<proteinExistence type="predicted"/>
<comment type="caution">
    <text evidence="1">The sequence shown here is derived from an EMBL/GenBank/DDBJ whole genome shotgun (WGS) entry which is preliminary data.</text>
</comment>
<accession>A0ACB9C6I2</accession>
<reference evidence="1 2" key="2">
    <citation type="journal article" date="2022" name="Mol. Ecol. Resour.">
        <title>The genomes of chicory, endive, great burdock and yacon provide insights into Asteraceae paleo-polyploidization history and plant inulin production.</title>
        <authorList>
            <person name="Fan W."/>
            <person name="Wang S."/>
            <person name="Wang H."/>
            <person name="Wang A."/>
            <person name="Jiang F."/>
            <person name="Liu H."/>
            <person name="Zhao H."/>
            <person name="Xu D."/>
            <person name="Zhang Y."/>
        </authorList>
    </citation>
    <scope>NUCLEOTIDE SEQUENCE [LARGE SCALE GENOMIC DNA]</scope>
    <source>
        <strain evidence="2">cv. Niubang</strain>
    </source>
</reference>